<dbReference type="PANTHER" id="PTHR47652">
    <property type="entry name" value="MITOCHONDRIAL IMPORT INNER MEMBRANE TRANSLOCASE SUBUNIT TIM44"/>
    <property type="match status" value="1"/>
</dbReference>
<dbReference type="RefSeq" id="XP_016452777.1">
    <property type="nucleotide sequence ID" value="XM_016597291.1"/>
</dbReference>
<feature type="chain" id="PRO_5010339247" evidence="8">
    <location>
        <begin position="18"/>
        <end position="475"/>
    </location>
</feature>
<dbReference type="OrthoDB" id="1641132at2759"/>
<comment type="subcellular location">
    <subcellularLocation>
        <location evidence="1">Membrane</location>
    </subcellularLocation>
</comment>
<feature type="coiled-coil region" evidence="5">
    <location>
        <begin position="171"/>
        <end position="216"/>
    </location>
</feature>
<evidence type="ECO:0000256" key="4">
    <source>
        <dbReference type="ARBA" id="ARBA00023136"/>
    </source>
</evidence>
<keyword evidence="8" id="KW-0732">Signal</keyword>
<dbReference type="AlphaFoldDB" id="A0A1S3YLD5"/>
<dbReference type="PANTHER" id="PTHR47652:SF3">
    <property type="entry name" value="MITOCHONDRIAL IMPORT INNER MEMBRANE TRANSLOCASE SUBUNIT TIM44"/>
    <property type="match status" value="1"/>
</dbReference>
<evidence type="ECO:0000256" key="7">
    <source>
        <dbReference type="SAM" id="Phobius"/>
    </source>
</evidence>
<keyword evidence="3 7" id="KW-1133">Transmembrane helix</keyword>
<organism evidence="10 11">
    <name type="scientific">Nicotiana tabacum</name>
    <name type="common">Common tobacco</name>
    <dbReference type="NCBI Taxonomy" id="4097"/>
    <lineage>
        <taxon>Eukaryota</taxon>
        <taxon>Viridiplantae</taxon>
        <taxon>Streptophyta</taxon>
        <taxon>Embryophyta</taxon>
        <taxon>Tracheophyta</taxon>
        <taxon>Spermatophyta</taxon>
        <taxon>Magnoliopsida</taxon>
        <taxon>eudicotyledons</taxon>
        <taxon>Gunneridae</taxon>
        <taxon>Pentapetalae</taxon>
        <taxon>asterids</taxon>
        <taxon>lamiids</taxon>
        <taxon>Solanales</taxon>
        <taxon>Solanaceae</taxon>
        <taxon>Nicotianoideae</taxon>
        <taxon>Nicotianeae</taxon>
        <taxon>Nicotiana</taxon>
    </lineage>
</organism>
<feature type="region of interest" description="Disordered" evidence="6">
    <location>
        <begin position="391"/>
        <end position="420"/>
    </location>
</feature>
<dbReference type="RefSeq" id="XP_016452777.1">
    <property type="nucleotide sequence ID" value="XM_016597291.2"/>
</dbReference>
<dbReference type="InterPro" id="IPR025423">
    <property type="entry name" value="TMEM205-like"/>
</dbReference>
<feature type="compositionally biased region" description="Low complexity" evidence="6">
    <location>
        <begin position="401"/>
        <end position="420"/>
    </location>
</feature>
<reference evidence="11" key="2">
    <citation type="submission" date="2025-08" db="UniProtKB">
        <authorList>
            <consortium name="RefSeq"/>
        </authorList>
    </citation>
    <scope>IDENTIFICATION</scope>
    <source>
        <tissue evidence="11">Leaf</tissue>
    </source>
</reference>
<keyword evidence="2 7" id="KW-0812">Transmembrane</keyword>
<feature type="transmembrane region" description="Helical" evidence="7">
    <location>
        <begin position="266"/>
        <end position="289"/>
    </location>
</feature>
<keyword evidence="5" id="KW-0175">Coiled coil</keyword>
<dbReference type="KEGG" id="nta:107777295"/>
<evidence type="ECO:0000313" key="10">
    <source>
        <dbReference type="Proteomes" id="UP000790787"/>
    </source>
</evidence>
<evidence type="ECO:0000313" key="11">
    <source>
        <dbReference type="RefSeq" id="XP_016452777.1"/>
    </source>
</evidence>
<keyword evidence="4 7" id="KW-0472">Membrane</keyword>
<dbReference type="GO" id="GO:0016020">
    <property type="term" value="C:membrane"/>
    <property type="evidence" value="ECO:0007669"/>
    <property type="project" value="UniProtKB-SubCell"/>
</dbReference>
<dbReference type="GeneID" id="107777295"/>
<evidence type="ECO:0000259" key="9">
    <source>
        <dbReference type="Pfam" id="PF13664"/>
    </source>
</evidence>
<sequence>MMNFLAISLVLTTLVTAGFFNPNPENNKKKDDVILKEGPRVVVVEFDKEDGTKVLISPQQEAEIPKGKSGYVSDLKDKLYEKAEEASSVLPNIGQGISSPYVNQENGVIDTKPSAKDVVCDAFGKCKEKIATAFGKTKAKVSEKAHETVDKVDEVEEGAKGAAEKVKESVKDAYSEATDKAKEKVDEVKEKTKDLIDTTKRKKGEVERELGEKSEQVKESVKEGVKKVKEEGKKELKDILGRGREFFYDVFVYIFSLENLRTVMRLVHFLGFAVAYGMCIWVTFVSSYVLARALPRQQFALVQSKIYPVYFKAMAYCVGAAFVGHMLSQKRRLYTNSAEAVQGFNLLSSIAMLLVNLVYLEPRATKVMFERLKLEKEEGRGRDIFNVEPNSRGVDSVLDPTGTKTTSQKTAAATTTTSKPAEVSPEVEAVVKPQVVRLSQKLKKLNSYSSFLNVLTLMALSHHLVHLTQLVDTGS</sequence>
<feature type="transmembrane region" description="Helical" evidence="7">
    <location>
        <begin position="309"/>
        <end position="328"/>
    </location>
</feature>
<evidence type="ECO:0000256" key="2">
    <source>
        <dbReference type="ARBA" id="ARBA00022692"/>
    </source>
</evidence>
<dbReference type="Proteomes" id="UP000790787">
    <property type="component" value="Chromosome 6"/>
</dbReference>
<dbReference type="SUPFAM" id="SSF58113">
    <property type="entry name" value="Apolipoprotein A-I"/>
    <property type="match status" value="1"/>
</dbReference>
<reference evidence="10" key="1">
    <citation type="journal article" date="2014" name="Nat. Commun.">
        <title>The tobacco genome sequence and its comparison with those of tomato and potato.</title>
        <authorList>
            <person name="Sierro N."/>
            <person name="Battey J.N."/>
            <person name="Ouadi S."/>
            <person name="Bakaher N."/>
            <person name="Bovet L."/>
            <person name="Willig A."/>
            <person name="Goepfert S."/>
            <person name="Peitsch M.C."/>
            <person name="Ivanov N.V."/>
        </authorList>
    </citation>
    <scope>NUCLEOTIDE SEQUENCE [LARGE SCALE GENOMIC DNA]</scope>
</reference>
<evidence type="ECO:0000256" key="1">
    <source>
        <dbReference type="ARBA" id="ARBA00004370"/>
    </source>
</evidence>
<accession>A0A1S3YLD5</accession>
<feature type="domain" description="TMEM205-like" evidence="9">
    <location>
        <begin position="270"/>
        <end position="371"/>
    </location>
</feature>
<evidence type="ECO:0000256" key="5">
    <source>
        <dbReference type="SAM" id="Coils"/>
    </source>
</evidence>
<evidence type="ECO:0000256" key="8">
    <source>
        <dbReference type="SAM" id="SignalP"/>
    </source>
</evidence>
<feature type="transmembrane region" description="Helical" evidence="7">
    <location>
        <begin position="340"/>
        <end position="360"/>
    </location>
</feature>
<dbReference type="Pfam" id="PF13664">
    <property type="entry name" value="DUF4149"/>
    <property type="match status" value="1"/>
</dbReference>
<keyword evidence="10" id="KW-1185">Reference proteome</keyword>
<name>A0A1S3YLD5_TOBAC</name>
<proteinExistence type="predicted"/>
<dbReference type="Gene3D" id="1.20.120.20">
    <property type="entry name" value="Apolipoprotein"/>
    <property type="match status" value="1"/>
</dbReference>
<gene>
    <name evidence="11" type="primary">LOC107777295</name>
</gene>
<protein>
    <submittedName>
        <fullName evidence="11">Uncharacterized protein LOC107777295</fullName>
    </submittedName>
</protein>
<dbReference type="OMA" id="AYGTCVW"/>
<evidence type="ECO:0000256" key="6">
    <source>
        <dbReference type="SAM" id="MobiDB-lite"/>
    </source>
</evidence>
<evidence type="ECO:0000256" key="3">
    <source>
        <dbReference type="ARBA" id="ARBA00022989"/>
    </source>
</evidence>
<feature type="signal peptide" evidence="8">
    <location>
        <begin position="1"/>
        <end position="17"/>
    </location>
</feature>
<dbReference type="PaxDb" id="4097-A0A1S3YLD5"/>